<dbReference type="SMART" id="SM00729">
    <property type="entry name" value="Elp3"/>
    <property type="match status" value="1"/>
</dbReference>
<dbReference type="Gene3D" id="3.80.30.20">
    <property type="entry name" value="tm_1862 like domain"/>
    <property type="match status" value="1"/>
</dbReference>
<proteinExistence type="predicted"/>
<comment type="caution">
    <text evidence="7">The sequence shown here is derived from an EMBL/GenBank/DDBJ whole genome shotgun (WGS) entry which is preliminary data.</text>
</comment>
<dbReference type="Proteomes" id="UP000680714">
    <property type="component" value="Unassembled WGS sequence"/>
</dbReference>
<name>A0ABS5IH68_9PROT</name>
<keyword evidence="8" id="KW-1185">Reference proteome</keyword>
<keyword evidence="3" id="KW-0479">Metal-binding</keyword>
<evidence type="ECO:0000313" key="8">
    <source>
        <dbReference type="Proteomes" id="UP000680714"/>
    </source>
</evidence>
<reference evidence="7 8" key="1">
    <citation type="submission" date="2021-04" db="EMBL/GenBank/DDBJ databases">
        <title>Magnetospirillum sulfuroxidans sp. nov., a facultative chemolithoautotrophic sulfur-oxidizing alphaproteobacterium isolated from freshwater sediment and proposals for Paramagetospirillum gen. nov., and Magnetospirillaceae fam. nov.</title>
        <authorList>
            <person name="Koziaeva V."/>
            <person name="Geelhoed J.S."/>
            <person name="Sorokin D.Y."/>
            <person name="Grouzdev D.S."/>
        </authorList>
    </citation>
    <scope>NUCLEOTIDE SEQUENCE [LARGE SCALE GENOMIC DNA]</scope>
    <source>
        <strain evidence="7 8">J10</strain>
    </source>
</reference>
<dbReference type="InterPro" id="IPR023404">
    <property type="entry name" value="rSAM_horseshoe"/>
</dbReference>
<feature type="domain" description="B12-binding" evidence="6">
    <location>
        <begin position="1"/>
        <end position="122"/>
    </location>
</feature>
<organism evidence="7 8">
    <name type="scientific">Magnetospirillum sulfuroxidans</name>
    <dbReference type="NCBI Taxonomy" id="611300"/>
    <lineage>
        <taxon>Bacteria</taxon>
        <taxon>Pseudomonadati</taxon>
        <taxon>Pseudomonadota</taxon>
        <taxon>Alphaproteobacteria</taxon>
        <taxon>Rhodospirillales</taxon>
        <taxon>Rhodospirillaceae</taxon>
        <taxon>Magnetospirillum</taxon>
    </lineage>
</organism>
<dbReference type="InterPro" id="IPR006158">
    <property type="entry name" value="Cobalamin-bd"/>
</dbReference>
<dbReference type="InterPro" id="IPR006638">
    <property type="entry name" value="Elp3/MiaA/NifB-like_rSAM"/>
</dbReference>
<evidence type="ECO:0000256" key="3">
    <source>
        <dbReference type="ARBA" id="ARBA00022723"/>
    </source>
</evidence>
<dbReference type="Gene3D" id="3.40.50.280">
    <property type="entry name" value="Cobalamin-binding domain"/>
    <property type="match status" value="1"/>
</dbReference>
<dbReference type="PANTHER" id="PTHR43409:SF16">
    <property type="entry name" value="SLR0320 PROTEIN"/>
    <property type="match status" value="1"/>
</dbReference>
<accession>A0ABS5IH68</accession>
<evidence type="ECO:0000259" key="6">
    <source>
        <dbReference type="PROSITE" id="PS51332"/>
    </source>
</evidence>
<dbReference type="Pfam" id="PF02310">
    <property type="entry name" value="B12-binding"/>
    <property type="match status" value="1"/>
</dbReference>
<dbReference type="PANTHER" id="PTHR43409">
    <property type="entry name" value="ANAEROBIC MAGNESIUM-PROTOPORPHYRIN IX MONOMETHYL ESTER CYCLASE-RELATED"/>
    <property type="match status" value="1"/>
</dbReference>
<dbReference type="PROSITE" id="PS51332">
    <property type="entry name" value="B12_BINDING"/>
    <property type="match status" value="1"/>
</dbReference>
<dbReference type="InterPro" id="IPR007197">
    <property type="entry name" value="rSAM"/>
</dbReference>
<keyword evidence="5" id="KW-0411">Iron-sulfur</keyword>
<evidence type="ECO:0000256" key="5">
    <source>
        <dbReference type="ARBA" id="ARBA00023014"/>
    </source>
</evidence>
<evidence type="ECO:0000313" key="7">
    <source>
        <dbReference type="EMBL" id="MBR9973742.1"/>
    </source>
</evidence>
<keyword evidence="2" id="KW-0949">S-adenosyl-L-methionine</keyword>
<gene>
    <name evidence="7" type="ORF">KEC16_18605</name>
</gene>
<dbReference type="SFLD" id="SFLDG01082">
    <property type="entry name" value="B12-binding_domain_containing"/>
    <property type="match status" value="1"/>
</dbReference>
<dbReference type="InterPro" id="IPR058240">
    <property type="entry name" value="rSAM_sf"/>
</dbReference>
<protein>
    <submittedName>
        <fullName evidence="7">Cobalamin-dependent protein</fullName>
    </submittedName>
</protein>
<evidence type="ECO:0000256" key="1">
    <source>
        <dbReference type="ARBA" id="ARBA00001966"/>
    </source>
</evidence>
<dbReference type="InterPro" id="IPR051198">
    <property type="entry name" value="BchE-like"/>
</dbReference>
<dbReference type="EMBL" id="JAGTUF010000030">
    <property type="protein sequence ID" value="MBR9973742.1"/>
    <property type="molecule type" value="Genomic_DNA"/>
</dbReference>
<dbReference type="SUPFAM" id="SSF102114">
    <property type="entry name" value="Radical SAM enzymes"/>
    <property type="match status" value="1"/>
</dbReference>
<sequence>MPIALGLLGAYAIKNVRAAKIDLRLYRSGEKFFEEFEEFQPDIVGCSFYTWNRSLTLHLLDFVKRRRGNTLTVVGSPELDIDVSSRAAFMLDNRQIDICVPGEGEITFTEIVQAVVDGKDPMGFEPIMGCCQVAPDGLSVVEGPDRPRLLSLDEVPSPYQTGLFDEFFADNLHPFIEPTRGCPFTCTFCRESIDMWSKVRFMSPERFEADLRYCADRLAGRHDVQLCLGDNNFGMYVQSLDYARIIRSMQDRFDWPRHLNTSSGKNQKERIVETSRILKWGLYFTMAAQSMHPPTLEAIRRKNISTEAMRQILVEVKNDCQDAYAELIVNLPLETRQTFIDGIRALIDLDMNRIIIMTLVMLKGTPLASQAEREMYGFKTCYRIIPRAFGRYNGETVVEIEEAVVATDTMSLDDYLEIRNLQSVINTLFNSDTANTLRRFLRENGVSIWDWIEGTYRKVLTEDSEAGRQMRMFAAEAKAELFESREQVQAFAESHYDKLLSGEYGDNLMNKYIVLANVDGFDSWLTASLTVGRELLLQAGCNPAYVESALESLRTYITMTYNFAECFDRIPEANRRNRVRLDFDVASWSRQDNQKLSEFAGEVDYDLWYSEEKVRLIRNILETGYDRSQTIQFVYRDRKYYAMLPEIERTNAINLAEA</sequence>
<dbReference type="SFLD" id="SFLDS00029">
    <property type="entry name" value="Radical_SAM"/>
    <property type="match status" value="1"/>
</dbReference>
<evidence type="ECO:0000256" key="4">
    <source>
        <dbReference type="ARBA" id="ARBA00023004"/>
    </source>
</evidence>
<keyword evidence="4" id="KW-0408">Iron</keyword>
<dbReference type="CDD" id="cd01335">
    <property type="entry name" value="Radical_SAM"/>
    <property type="match status" value="1"/>
</dbReference>
<comment type="cofactor">
    <cofactor evidence="1">
        <name>[4Fe-4S] cluster</name>
        <dbReference type="ChEBI" id="CHEBI:49883"/>
    </cofactor>
</comment>
<evidence type="ECO:0000256" key="2">
    <source>
        <dbReference type="ARBA" id="ARBA00022691"/>
    </source>
</evidence>